<reference evidence="9 10" key="1">
    <citation type="submission" date="2024-06" db="EMBL/GenBank/DDBJ databases">
        <title>The Natural Products Discovery Center: Release of the First 8490 Sequenced Strains for Exploring Actinobacteria Biosynthetic Diversity.</title>
        <authorList>
            <person name="Kalkreuter E."/>
            <person name="Kautsar S.A."/>
            <person name="Yang D."/>
            <person name="Bader C.D."/>
            <person name="Teijaro C.N."/>
            <person name="Fluegel L."/>
            <person name="Davis C.M."/>
            <person name="Simpson J.R."/>
            <person name="Lauterbach L."/>
            <person name="Steele A.D."/>
            <person name="Gui C."/>
            <person name="Meng S."/>
            <person name="Li G."/>
            <person name="Viehrig K."/>
            <person name="Ye F."/>
            <person name="Su P."/>
            <person name="Kiefer A.F."/>
            <person name="Nichols A."/>
            <person name="Cepeda A.J."/>
            <person name="Yan W."/>
            <person name="Fan B."/>
            <person name="Jiang Y."/>
            <person name="Adhikari A."/>
            <person name="Zheng C.-J."/>
            <person name="Schuster L."/>
            <person name="Cowan T.M."/>
            <person name="Smanski M.J."/>
            <person name="Chevrette M.G."/>
            <person name="De Carvalho L.P.S."/>
            <person name="Shen B."/>
        </authorList>
    </citation>
    <scope>NUCLEOTIDE SEQUENCE [LARGE SCALE GENOMIC DNA]</scope>
    <source>
        <strain evidence="9 10">NPDC045974</strain>
    </source>
</reference>
<dbReference type="InterPro" id="IPR036259">
    <property type="entry name" value="MFS_trans_sf"/>
</dbReference>
<evidence type="ECO:0000256" key="3">
    <source>
        <dbReference type="ARBA" id="ARBA00022692"/>
    </source>
</evidence>
<dbReference type="PANTHER" id="PTHR23513">
    <property type="entry name" value="INTEGRAL MEMBRANE EFFLUX PROTEIN-RELATED"/>
    <property type="match status" value="1"/>
</dbReference>
<dbReference type="RefSeq" id="WP_358474469.1">
    <property type="nucleotide sequence ID" value="NZ_JBEZAE010000034.1"/>
</dbReference>
<keyword evidence="5 7" id="KW-0472">Membrane</keyword>
<dbReference type="SUPFAM" id="SSF103473">
    <property type="entry name" value="MFS general substrate transporter"/>
    <property type="match status" value="1"/>
</dbReference>
<dbReference type="PRINTS" id="PR00762">
    <property type="entry name" value="CLCHANNEL"/>
</dbReference>
<proteinExistence type="predicted"/>
<feature type="domain" description="Major facilitator superfamily (MFS) profile" evidence="8">
    <location>
        <begin position="297"/>
        <end position="479"/>
    </location>
</feature>
<feature type="transmembrane region" description="Helical" evidence="7">
    <location>
        <begin position="329"/>
        <end position="351"/>
    </location>
</feature>
<keyword evidence="10" id="KW-1185">Reference proteome</keyword>
<feature type="transmembrane region" description="Helical" evidence="7">
    <location>
        <begin position="62"/>
        <end position="82"/>
    </location>
</feature>
<keyword evidence="4 7" id="KW-1133">Transmembrane helix</keyword>
<dbReference type="Proteomes" id="UP001551329">
    <property type="component" value="Unassembled WGS sequence"/>
</dbReference>
<dbReference type="PANTHER" id="PTHR23513:SF17">
    <property type="entry name" value="MEMBRANE PROTEIN"/>
    <property type="match status" value="1"/>
</dbReference>
<evidence type="ECO:0000313" key="10">
    <source>
        <dbReference type="Proteomes" id="UP001551329"/>
    </source>
</evidence>
<dbReference type="CDD" id="cd06173">
    <property type="entry name" value="MFS_MefA_like"/>
    <property type="match status" value="1"/>
</dbReference>
<keyword evidence="3 7" id="KW-0812">Transmembrane</keyword>
<feature type="transmembrane region" description="Helical" evidence="7">
    <location>
        <begin position="102"/>
        <end position="135"/>
    </location>
</feature>
<dbReference type="Pfam" id="PF07690">
    <property type="entry name" value="MFS_1"/>
    <property type="match status" value="2"/>
</dbReference>
<evidence type="ECO:0000256" key="4">
    <source>
        <dbReference type="ARBA" id="ARBA00022989"/>
    </source>
</evidence>
<evidence type="ECO:0000256" key="2">
    <source>
        <dbReference type="ARBA" id="ARBA00022475"/>
    </source>
</evidence>
<evidence type="ECO:0000256" key="7">
    <source>
        <dbReference type="SAM" id="Phobius"/>
    </source>
</evidence>
<organism evidence="9 10">
    <name type="scientific">Streptomyces narbonensis</name>
    <dbReference type="NCBI Taxonomy" id="67333"/>
    <lineage>
        <taxon>Bacteria</taxon>
        <taxon>Bacillati</taxon>
        <taxon>Actinomycetota</taxon>
        <taxon>Actinomycetes</taxon>
        <taxon>Kitasatosporales</taxon>
        <taxon>Streptomycetaceae</taxon>
        <taxon>Streptomyces</taxon>
    </lineage>
</organism>
<comment type="caution">
    <text evidence="9">The sequence shown here is derived from an EMBL/GenBank/DDBJ whole genome shotgun (WGS) entry which is preliminary data.</text>
</comment>
<evidence type="ECO:0000259" key="8">
    <source>
        <dbReference type="PROSITE" id="PS50850"/>
    </source>
</evidence>
<evidence type="ECO:0000256" key="5">
    <source>
        <dbReference type="ARBA" id="ARBA00023136"/>
    </source>
</evidence>
<dbReference type="PROSITE" id="PS50850">
    <property type="entry name" value="MFS"/>
    <property type="match status" value="1"/>
</dbReference>
<dbReference type="EMBL" id="JBEZAE010000034">
    <property type="protein sequence ID" value="MEU7075183.1"/>
    <property type="molecule type" value="Genomic_DNA"/>
</dbReference>
<sequence>MTGGTATGATAPTGTRTGGPGLTDGGYLGFALAMGLSALGDAAWYVTLAWSVTADTGPARAGAVLALASLPRLVTLLGAGAVVDSIGPRRVMVGADLARCTVMVLATAGALALGPGVPLLVVAAAGLSLFGAFFIPASGSLRAGLLPHSQLVRGNALYLGALRGGQAAGGPLGGVLMALGGIPLVAAVNAVTFAISALAVLRVRARGVPDPRSATPGKPDGADGPDGDAARGGPDGVLPRGGPDGAVPTGGKADAPGGATAGTPGRGTAAVHPTAPQASLAARIGEGLRAVAAEPRLRAVITVIGLTEFAGAGPINIGVALMADRNGSAAAGAGLLLTAFTVGAAAGFLLSLVWPARRRAGRVLVLGTVGQTLCLGALAWAPSMVAALAPYVGLGFVSALVGTVLVSCVQRWAPEAVRGRVVSIQALLIFGAAPLGNLVIGVLVEWAGMTWALLLHALVALIAVVTVAFTPLLREARLD</sequence>
<feature type="transmembrane region" description="Helical" evidence="7">
    <location>
        <begin position="421"/>
        <end position="444"/>
    </location>
</feature>
<feature type="transmembrane region" description="Helical" evidence="7">
    <location>
        <begin position="363"/>
        <end position="382"/>
    </location>
</feature>
<dbReference type="InterPro" id="IPR020846">
    <property type="entry name" value="MFS_dom"/>
</dbReference>
<feature type="transmembrane region" description="Helical" evidence="7">
    <location>
        <begin position="27"/>
        <end position="50"/>
    </location>
</feature>
<feature type="transmembrane region" description="Helical" evidence="7">
    <location>
        <begin position="184"/>
        <end position="203"/>
    </location>
</feature>
<dbReference type="InterPro" id="IPR011701">
    <property type="entry name" value="MFS"/>
</dbReference>
<gene>
    <name evidence="9" type="ORF">AB0A88_34365</name>
</gene>
<feature type="region of interest" description="Disordered" evidence="6">
    <location>
        <begin position="208"/>
        <end position="274"/>
    </location>
</feature>
<protein>
    <submittedName>
        <fullName evidence="9">MFS transporter</fullName>
    </submittedName>
</protein>
<dbReference type="InterPro" id="IPR001807">
    <property type="entry name" value="ClC"/>
</dbReference>
<comment type="subcellular location">
    <subcellularLocation>
        <location evidence="1">Cell membrane</location>
        <topology evidence="1">Multi-pass membrane protein</topology>
    </subcellularLocation>
</comment>
<evidence type="ECO:0000256" key="6">
    <source>
        <dbReference type="SAM" id="MobiDB-lite"/>
    </source>
</evidence>
<accession>A0ABV3CM03</accession>
<feature type="transmembrane region" description="Helical" evidence="7">
    <location>
        <begin position="388"/>
        <end position="409"/>
    </location>
</feature>
<dbReference type="Gene3D" id="1.20.1250.20">
    <property type="entry name" value="MFS general substrate transporter like domains"/>
    <property type="match status" value="1"/>
</dbReference>
<feature type="compositionally biased region" description="Low complexity" evidence="6">
    <location>
        <begin position="249"/>
        <end position="270"/>
    </location>
</feature>
<keyword evidence="2" id="KW-1003">Cell membrane</keyword>
<feature type="transmembrane region" description="Helical" evidence="7">
    <location>
        <begin position="299"/>
        <end position="323"/>
    </location>
</feature>
<feature type="transmembrane region" description="Helical" evidence="7">
    <location>
        <begin position="450"/>
        <end position="473"/>
    </location>
</feature>
<evidence type="ECO:0000256" key="1">
    <source>
        <dbReference type="ARBA" id="ARBA00004651"/>
    </source>
</evidence>
<name>A0ABV3CM03_9ACTN</name>
<evidence type="ECO:0000313" key="9">
    <source>
        <dbReference type="EMBL" id="MEU7075183.1"/>
    </source>
</evidence>